<reference evidence="1" key="1">
    <citation type="submission" date="2019-03" db="EMBL/GenBank/DDBJ databases">
        <title>Candidatus Syntrophosphaera thermopropionivorans: a novel player in syntrophic propionate oxidation during anaerobic digestion.</title>
        <authorList>
            <person name="Dyksma S."/>
        </authorList>
    </citation>
    <scope>NUCLEOTIDE SEQUENCE</scope>
    <source>
        <strain evidence="1">W5</strain>
    </source>
</reference>
<evidence type="ECO:0000313" key="2">
    <source>
        <dbReference type="Proteomes" id="UP000294588"/>
    </source>
</evidence>
<evidence type="ECO:0000313" key="1">
    <source>
        <dbReference type="EMBL" id="TDF72507.1"/>
    </source>
</evidence>
<protein>
    <submittedName>
        <fullName evidence="1">Uncharacterized protein</fullName>
    </submittedName>
</protein>
<dbReference type="Proteomes" id="UP000294588">
    <property type="component" value="Unassembled WGS sequence"/>
</dbReference>
<keyword evidence="2" id="KW-1185">Reference proteome</keyword>
<accession>A0AC61QHS5</accession>
<sequence length="1073" mass="124940">MNEFLNKIQKFRFNLNLQVVLRCLIVAIVFFMLGIHIYYLVWLNVSAQSVVLIYLNYILRFGLIFLIILIFYRGIKHFYRIGQTARWLDKQTEHQDDLYQNLYELYQQKEDESILKVLASQATERLKSVSYRLPKLFPADLWFLILFLLIGIGSVWSFSADTFRYAMKQFAAITPETVAYKSTIDVIPGNITLGRGQQLVIQVVEPDTRLHHRLFYRWDENWRELGLNNYSYTFPSLEYTLEYYVQNEVAKSPVYRVECLDEPFVKSWVIDYHYPAYTGLGNVRDTLSYGNIEAFKHTEVILSISTNIPINKAIMHFSDGTTQTMQQVDANDFTTRLKVLSPKTWYLELNDILGRSSEPEEKTISIIPDNPPEIRILYPGQDVMLDQSLQLPLIISASDDFGLKNLSLHYQVNERPAQSIILQSVINTKLFTTDYHFDMNNLNLLPGDNVTYWAEVYDNSPDHQSAQTPKYKARFPSIEEIYKEIERLQNKQTQDLQSTLKEAHNLEKDFEKKRLELMKQDKISWEDAKQLEKMLNTQEKLTEQVENIAQDYQQLIDKLKANEALSAETLQKMQRIQELMQEINTDELREAMSKVNEALRNLKPEDLRKAMENLKFSMEDFNKKIDQTLQLLESIKKEQALDKALQISKEMEKMQSALMDKTQDPTQSNEQLAQEQKNIADKLDNLKEAMEQANQLLDPSKDKQIKQDLNDLLQEMNNGQLSQNLQQSQQQLQQNQRSAASQSQSQALEKMRQFTKRLSDMKNAMSGSSQQEVVNAMQKAIRELLIFSKQHESLKARYSQDPYLIIPDLIAEYEGMQMSLNKLFSIPQVTMFIPPKFYMDLSDTDRSFKEIFNSVNQMQYYQIPQQLENIQKGLNLMVYDLMQTLNNPSAGMGGGSGMQSLLQMLEQMGQEQMAMNMLAEQLMMQLQQQGGRMGAAMQQQIQKLAAEEERLAENLKRALQNNPEAQKQGNAIQQIIDEVEAVSRQLKNNQLTPEVLQSQERILSRLLDAQRSINKREFSEKRKGETANPEIKQQAVETDYETLRRKAMLDDTYRLFPHAYQQVILKYLKLLNE</sequence>
<organism evidence="1 2">
    <name type="scientific">Candidatus Syntrophosphaera thermopropionivorans</name>
    <dbReference type="NCBI Taxonomy" id="2593015"/>
    <lineage>
        <taxon>Bacteria</taxon>
        <taxon>Pseudomonadati</taxon>
        <taxon>Candidatus Cloacimonadota</taxon>
        <taxon>Candidatus Cloacimonadia</taxon>
        <taxon>Candidatus Cloacimonadales</taxon>
        <taxon>Candidatus Cloacimonadaceae</taxon>
        <taxon>Candidatus Syntrophosphaera</taxon>
    </lineage>
</organism>
<comment type="caution">
    <text evidence="1">The sequence shown here is derived from an EMBL/GenBank/DDBJ whole genome shotgun (WGS) entry which is preliminary data.</text>
</comment>
<name>A0AC61QHS5_9BACT</name>
<proteinExistence type="predicted"/>
<dbReference type="EMBL" id="SMOG01000030">
    <property type="protein sequence ID" value="TDF72507.1"/>
    <property type="molecule type" value="Genomic_DNA"/>
</dbReference>
<gene>
    <name evidence="1" type="ORF">E0946_06660</name>
</gene>